<dbReference type="EMBL" id="KZ824280">
    <property type="protein sequence ID" value="RAL13076.1"/>
    <property type="molecule type" value="Genomic_DNA"/>
</dbReference>
<dbReference type="GeneID" id="37200585"/>
<evidence type="ECO:0000313" key="1">
    <source>
        <dbReference type="EMBL" id="RAL13076.1"/>
    </source>
</evidence>
<reference evidence="1 2" key="1">
    <citation type="submission" date="2018-02" db="EMBL/GenBank/DDBJ databases">
        <title>The genomes of Aspergillus section Nigri reveals drivers in fungal speciation.</title>
        <authorList>
            <consortium name="DOE Joint Genome Institute"/>
            <person name="Vesth T.C."/>
            <person name="Nybo J."/>
            <person name="Theobald S."/>
            <person name="Brandl J."/>
            <person name="Frisvad J.C."/>
            <person name="Nielsen K.F."/>
            <person name="Lyhne E.K."/>
            <person name="Kogle M.E."/>
            <person name="Kuo A."/>
            <person name="Riley R."/>
            <person name="Clum A."/>
            <person name="Nolan M."/>
            <person name="Lipzen A."/>
            <person name="Salamov A."/>
            <person name="Henrissat B."/>
            <person name="Wiebenga A."/>
            <person name="De vries R.P."/>
            <person name="Grigoriev I.V."/>
            <person name="Mortensen U.H."/>
            <person name="Andersen M.R."/>
            <person name="Baker S.E."/>
        </authorList>
    </citation>
    <scope>NUCLEOTIDE SEQUENCE [LARGE SCALE GENOMIC DNA]</scope>
    <source>
        <strain evidence="1 2">CBS 101889</strain>
    </source>
</reference>
<proteinExistence type="predicted"/>
<accession>A0A395HZU6</accession>
<dbReference type="AlphaFoldDB" id="A0A395HZU6"/>
<dbReference type="RefSeq" id="XP_025552230.1">
    <property type="nucleotide sequence ID" value="XM_025696296.1"/>
</dbReference>
<organism evidence="1 2">
    <name type="scientific">Aspergillus homomorphus (strain CBS 101889)</name>
    <dbReference type="NCBI Taxonomy" id="1450537"/>
    <lineage>
        <taxon>Eukaryota</taxon>
        <taxon>Fungi</taxon>
        <taxon>Dikarya</taxon>
        <taxon>Ascomycota</taxon>
        <taxon>Pezizomycotina</taxon>
        <taxon>Eurotiomycetes</taxon>
        <taxon>Eurotiomycetidae</taxon>
        <taxon>Eurotiales</taxon>
        <taxon>Aspergillaceae</taxon>
        <taxon>Aspergillus</taxon>
        <taxon>Aspergillus subgen. Circumdati</taxon>
    </lineage>
</organism>
<dbReference type="Proteomes" id="UP000248961">
    <property type="component" value="Unassembled WGS sequence"/>
</dbReference>
<protein>
    <submittedName>
        <fullName evidence="1">Uncharacterized protein</fullName>
    </submittedName>
</protein>
<dbReference type="VEuPathDB" id="FungiDB:BO97DRAFT_413543"/>
<name>A0A395HZU6_ASPHC</name>
<evidence type="ECO:0000313" key="2">
    <source>
        <dbReference type="Proteomes" id="UP000248961"/>
    </source>
</evidence>
<sequence length="231" mass="26276">MKRRQYFGFNNPLYALAPRFDFGPEGLIMGNLVKDPKAPHLALTTVTPAELDKKYPPIRAIARRRLQTCDSPQLRIELERSLARFSSQWSCGHHKEEIQSRIQDPAVQDVLRQQEFCGFGLRRLYMVVGMQIATQYSVSSHFGRGEDGQIGQDHSFLFEQSEPRILSYRLVEIQINQAGDIDLSDYSPDSSCSCAAIYLGDELLKIMLERAMKSAGSLKLNEHEQNPPNMQ</sequence>
<gene>
    <name evidence="1" type="ORF">BO97DRAFT_413543</name>
</gene>
<keyword evidence="2" id="KW-1185">Reference proteome</keyword>